<dbReference type="InterPro" id="IPR001107">
    <property type="entry name" value="Band_7"/>
</dbReference>
<dbReference type="Proteomes" id="UP000267342">
    <property type="component" value="Chromosome"/>
</dbReference>
<comment type="similarity">
    <text evidence="3">Belongs to the band 7/mec-2 family. Flotillin subfamily.</text>
</comment>
<evidence type="ECO:0000256" key="2">
    <source>
        <dbReference type="ARBA" id="ARBA00004236"/>
    </source>
</evidence>
<feature type="domain" description="Band 7" evidence="7">
    <location>
        <begin position="28"/>
        <end position="208"/>
    </location>
</feature>
<gene>
    <name evidence="8" type="ORF">ZBT109_1541</name>
</gene>
<dbReference type="InterPro" id="IPR036013">
    <property type="entry name" value="Band_7/SPFH_dom_sf"/>
</dbReference>
<comment type="subcellular location">
    <subcellularLocation>
        <location evidence="2">Cell membrane</location>
    </subcellularLocation>
    <subcellularLocation>
        <location evidence="1">Membrane</location>
        <topology evidence="1">Single-pass membrane protein</topology>
    </subcellularLocation>
</comment>
<keyword evidence="9" id="KW-1185">Reference proteome</keyword>
<keyword evidence="5 6" id="KW-0472">Membrane</keyword>
<sequence>MDTSSLSAMMIPAICVVLLLSICLFISKSYKKVPNNVLMVVYGVFGRKKNKNVDSVGQAPQKVCQGGGIFVIPFLQDYRQMSLAPLTVSVDLKEALTIQKTRVDIPATFTVAIPTDKPSILNNAINRLLGMTSAQIIEQGNNIIIGQLRHVISRMKIEDIISDRDKFLELVNESVELELNKIGLTIINVNIKDILDNNDVINSLGQRETARTIESARIDVSQQQRISAMGIAENEKEREIGIARAEAQKTIGVQEAHRDSTIRQAEIQAEQVSKENESKSLIAQSESELAVKMADARRISEIAAAEADTRVAMERQKAEQARIEKEAIPTANVDKRKLEIASEASAAQVRIAAQGEAEGIRIKAEAEAYSIEQQYRARSEGIAKLVEAFGGDSEKVIQLLLLDKSESLAAIQAEAIKNLKIDSLNVLGGSNGEKEGSGALTSLLKDYVGSVPLTSNFLNTMGYELPKYIVEKQPKESGVATDESL</sequence>
<protein>
    <submittedName>
        <fullName evidence="8">Uncharacterized protein conserved in bacteria</fullName>
    </submittedName>
</protein>
<dbReference type="Gene3D" id="3.30.479.30">
    <property type="entry name" value="Band 7 domain"/>
    <property type="match status" value="1"/>
</dbReference>
<dbReference type="InterPro" id="IPR027705">
    <property type="entry name" value="Flotillin_fam"/>
</dbReference>
<organism evidence="8 9">
    <name type="scientific">Zymobacter palmae</name>
    <dbReference type="NCBI Taxonomy" id="33074"/>
    <lineage>
        <taxon>Bacteria</taxon>
        <taxon>Pseudomonadati</taxon>
        <taxon>Pseudomonadota</taxon>
        <taxon>Gammaproteobacteria</taxon>
        <taxon>Oceanospirillales</taxon>
        <taxon>Halomonadaceae</taxon>
        <taxon>Zymobacter group</taxon>
        <taxon>Zymobacter</taxon>
    </lineage>
</organism>
<dbReference type="RefSeq" id="WP_027706303.1">
    <property type="nucleotide sequence ID" value="NZ_AP018933.1"/>
</dbReference>
<evidence type="ECO:0000256" key="6">
    <source>
        <dbReference type="SAM" id="Phobius"/>
    </source>
</evidence>
<evidence type="ECO:0000259" key="7">
    <source>
        <dbReference type="SMART" id="SM00244"/>
    </source>
</evidence>
<keyword evidence="4" id="KW-1003">Cell membrane</keyword>
<dbReference type="PANTHER" id="PTHR13806">
    <property type="entry name" value="FLOTILLIN-RELATED"/>
    <property type="match status" value="1"/>
</dbReference>
<dbReference type="CDD" id="cd03399">
    <property type="entry name" value="SPFH_flotillin"/>
    <property type="match status" value="1"/>
</dbReference>
<dbReference type="OrthoDB" id="9786220at2"/>
<dbReference type="EMBL" id="AP018933">
    <property type="protein sequence ID" value="BBG30298.1"/>
    <property type="molecule type" value="Genomic_DNA"/>
</dbReference>
<evidence type="ECO:0000256" key="4">
    <source>
        <dbReference type="ARBA" id="ARBA00022475"/>
    </source>
</evidence>
<dbReference type="Pfam" id="PF01145">
    <property type="entry name" value="Band_7"/>
    <property type="match status" value="1"/>
</dbReference>
<dbReference type="SMART" id="SM00244">
    <property type="entry name" value="PHB"/>
    <property type="match status" value="1"/>
</dbReference>
<dbReference type="STRING" id="1123510.GCA_000620025_01846"/>
<proteinExistence type="inferred from homology"/>
<evidence type="ECO:0000313" key="8">
    <source>
        <dbReference type="EMBL" id="BBG30298.1"/>
    </source>
</evidence>
<dbReference type="AlphaFoldDB" id="A0A348HF96"/>
<dbReference type="SUPFAM" id="SSF117892">
    <property type="entry name" value="Band 7/SPFH domain"/>
    <property type="match status" value="1"/>
</dbReference>
<dbReference type="PANTHER" id="PTHR13806:SF31">
    <property type="entry name" value="FLOTILLIN-LIKE PROTEIN 1-RELATED"/>
    <property type="match status" value="1"/>
</dbReference>
<evidence type="ECO:0000313" key="9">
    <source>
        <dbReference type="Proteomes" id="UP000267342"/>
    </source>
</evidence>
<evidence type="ECO:0000256" key="5">
    <source>
        <dbReference type="ARBA" id="ARBA00023136"/>
    </source>
</evidence>
<dbReference type="KEGG" id="zpl:ZBT109_1541"/>
<evidence type="ECO:0000256" key="3">
    <source>
        <dbReference type="ARBA" id="ARBA00007161"/>
    </source>
</evidence>
<keyword evidence="6" id="KW-0812">Transmembrane</keyword>
<name>A0A348HF96_9GAMM</name>
<evidence type="ECO:0000256" key="1">
    <source>
        <dbReference type="ARBA" id="ARBA00004167"/>
    </source>
</evidence>
<feature type="transmembrane region" description="Helical" evidence="6">
    <location>
        <begin position="6"/>
        <end position="26"/>
    </location>
</feature>
<dbReference type="GO" id="GO:0005886">
    <property type="term" value="C:plasma membrane"/>
    <property type="evidence" value="ECO:0007669"/>
    <property type="project" value="UniProtKB-SubCell"/>
</dbReference>
<accession>A0A348HF96</accession>
<keyword evidence="6" id="KW-1133">Transmembrane helix</keyword>
<reference evidence="8 9" key="1">
    <citation type="submission" date="2018-09" db="EMBL/GenBank/DDBJ databases">
        <title>Zymobacter palmae IAM14233 (=T109) whole genome analysis.</title>
        <authorList>
            <person name="Yanase H."/>
        </authorList>
    </citation>
    <scope>NUCLEOTIDE SEQUENCE [LARGE SCALE GENOMIC DNA]</scope>
    <source>
        <strain evidence="8 9">IAM14233</strain>
    </source>
</reference>